<proteinExistence type="predicted"/>
<accession>A0AA39JQB8</accession>
<dbReference type="EMBL" id="JAUEPT010000016">
    <property type="protein sequence ID" value="KAK0445539.1"/>
    <property type="molecule type" value="Genomic_DNA"/>
</dbReference>
<evidence type="ECO:0000313" key="2">
    <source>
        <dbReference type="EMBL" id="KAK0445539.1"/>
    </source>
</evidence>
<evidence type="ECO:0000313" key="3">
    <source>
        <dbReference type="Proteomes" id="UP001175226"/>
    </source>
</evidence>
<reference evidence="2" key="1">
    <citation type="submission" date="2023-06" db="EMBL/GenBank/DDBJ databases">
        <authorList>
            <consortium name="Lawrence Berkeley National Laboratory"/>
            <person name="Ahrendt S."/>
            <person name="Sahu N."/>
            <person name="Indic B."/>
            <person name="Wong-Bajracharya J."/>
            <person name="Merenyi Z."/>
            <person name="Ke H.-M."/>
            <person name="Monk M."/>
            <person name="Kocsube S."/>
            <person name="Drula E."/>
            <person name="Lipzen A."/>
            <person name="Balint B."/>
            <person name="Henrissat B."/>
            <person name="Andreopoulos B."/>
            <person name="Martin F.M."/>
            <person name="Harder C.B."/>
            <person name="Rigling D."/>
            <person name="Ford K.L."/>
            <person name="Foster G.D."/>
            <person name="Pangilinan J."/>
            <person name="Papanicolaou A."/>
            <person name="Barry K."/>
            <person name="LaButti K."/>
            <person name="Viragh M."/>
            <person name="Koriabine M."/>
            <person name="Yan M."/>
            <person name="Riley R."/>
            <person name="Champramary S."/>
            <person name="Plett K.L."/>
            <person name="Tsai I.J."/>
            <person name="Slot J."/>
            <person name="Sipos G."/>
            <person name="Plett J."/>
            <person name="Nagy L.G."/>
            <person name="Grigoriev I.V."/>
        </authorList>
    </citation>
    <scope>NUCLEOTIDE SEQUENCE</scope>
    <source>
        <strain evidence="2">FPL87.14</strain>
    </source>
</reference>
<name>A0AA39JQB8_9AGAR</name>
<dbReference type="AlphaFoldDB" id="A0AA39JQB8"/>
<organism evidence="2 3">
    <name type="scientific">Armillaria borealis</name>
    <dbReference type="NCBI Taxonomy" id="47425"/>
    <lineage>
        <taxon>Eukaryota</taxon>
        <taxon>Fungi</taxon>
        <taxon>Dikarya</taxon>
        <taxon>Basidiomycota</taxon>
        <taxon>Agaricomycotina</taxon>
        <taxon>Agaricomycetes</taxon>
        <taxon>Agaricomycetidae</taxon>
        <taxon>Agaricales</taxon>
        <taxon>Marasmiineae</taxon>
        <taxon>Physalacriaceae</taxon>
        <taxon>Armillaria</taxon>
    </lineage>
</organism>
<evidence type="ECO:0000256" key="1">
    <source>
        <dbReference type="SAM" id="MobiDB-lite"/>
    </source>
</evidence>
<keyword evidence="3" id="KW-1185">Reference proteome</keyword>
<feature type="compositionally biased region" description="Basic and acidic residues" evidence="1">
    <location>
        <begin position="168"/>
        <end position="182"/>
    </location>
</feature>
<protein>
    <submittedName>
        <fullName evidence="2">Uncharacterized protein</fullName>
    </submittedName>
</protein>
<dbReference type="Proteomes" id="UP001175226">
    <property type="component" value="Unassembled WGS sequence"/>
</dbReference>
<gene>
    <name evidence="2" type="ORF">EV421DRAFT_1797209</name>
</gene>
<comment type="caution">
    <text evidence="2">The sequence shown here is derived from an EMBL/GenBank/DDBJ whole genome shotgun (WGS) entry which is preliminary data.</text>
</comment>
<feature type="region of interest" description="Disordered" evidence="1">
    <location>
        <begin position="167"/>
        <end position="193"/>
    </location>
</feature>
<sequence>MSQTILPRRGRCIQITDGTFIACHCPWFNAPSLPLSDQFFQLSCVECGHGVHAHVDYESKVVFHNPATHCAAYAQMTHQSQACSCTVQLFDHEPIVNAYRSIALSHSRALFTSSLTPSNADTSRATVPFQSNGILRFSQSDAYTLVSHQQSDGASLVHDFAGGPTVYHEPEGSYDHQGHTFDMDGAPSADPYA</sequence>